<evidence type="ECO:0000313" key="2">
    <source>
        <dbReference type="Proteomes" id="UP000821865"/>
    </source>
</evidence>
<reference evidence="1" key="1">
    <citation type="submission" date="2020-05" db="EMBL/GenBank/DDBJ databases">
        <title>Large-scale comparative analyses of tick genomes elucidate their genetic diversity and vector capacities.</title>
        <authorList>
            <person name="Jia N."/>
            <person name="Wang J."/>
            <person name="Shi W."/>
            <person name="Du L."/>
            <person name="Sun Y."/>
            <person name="Zhan W."/>
            <person name="Jiang J."/>
            <person name="Wang Q."/>
            <person name="Zhang B."/>
            <person name="Ji P."/>
            <person name="Sakyi L.B."/>
            <person name="Cui X."/>
            <person name="Yuan T."/>
            <person name="Jiang B."/>
            <person name="Yang W."/>
            <person name="Lam T.T.-Y."/>
            <person name="Chang Q."/>
            <person name="Ding S."/>
            <person name="Wang X."/>
            <person name="Zhu J."/>
            <person name="Ruan X."/>
            <person name="Zhao L."/>
            <person name="Wei J."/>
            <person name="Que T."/>
            <person name="Du C."/>
            <person name="Cheng J."/>
            <person name="Dai P."/>
            <person name="Han X."/>
            <person name="Huang E."/>
            <person name="Gao Y."/>
            <person name="Liu J."/>
            <person name="Shao H."/>
            <person name="Ye R."/>
            <person name="Li L."/>
            <person name="Wei W."/>
            <person name="Wang X."/>
            <person name="Wang C."/>
            <person name="Yang T."/>
            <person name="Huo Q."/>
            <person name="Li W."/>
            <person name="Guo W."/>
            <person name="Chen H."/>
            <person name="Zhou L."/>
            <person name="Ni X."/>
            <person name="Tian J."/>
            <person name="Zhou Y."/>
            <person name="Sheng Y."/>
            <person name="Liu T."/>
            <person name="Pan Y."/>
            <person name="Xia L."/>
            <person name="Li J."/>
            <person name="Zhao F."/>
            <person name="Cao W."/>
        </authorList>
    </citation>
    <scope>NUCLEOTIDE SEQUENCE</scope>
    <source>
        <strain evidence="1">Dsil-2018</strain>
    </source>
</reference>
<evidence type="ECO:0000313" key="1">
    <source>
        <dbReference type="EMBL" id="KAH7975164.1"/>
    </source>
</evidence>
<comment type="caution">
    <text evidence="1">The sequence shown here is derived from an EMBL/GenBank/DDBJ whole genome shotgun (WGS) entry which is preliminary data.</text>
</comment>
<sequence length="391" mass="43850">MAFWEYTLTGFGDFLEQRSIAFTEPMSATRVCSTCGRVPSSSVLLACGHVLCEDCRCEVLGVMVCPFDGKASTEGQLVRHRFELSDLETLGVVCMVGGRKCATFAGKLCELRDHLRHCGGGDVKCAKCHQSIARDAAVDHYRQCCDGNAPRHSVIDVRVQRAVQEFRGFKEDLESLQQRASKEFESDDEFLLDTNGLVERLASLDRVLSEAQEMASGVDRETVPLQSSTKPPTPGPFRAASKPGVFIATCKFTNVFAARDTLTQTKKEYTVSSEVCTLSGYTFRLHCRFFFSGGEGSEEVNVKFMMCLQNGEWDDYLQWPFTKKVTFTIPHPRDETKDVRLTALVEGYTIAKKPRPGASNLGYWTEKKSWNDIEYEGFVTKDGFYMNVEFE</sequence>
<accession>A0ACB8DRF2</accession>
<dbReference type="Proteomes" id="UP000821865">
    <property type="component" value="Chromosome 10"/>
</dbReference>
<dbReference type="EMBL" id="CM023479">
    <property type="protein sequence ID" value="KAH7975164.1"/>
    <property type="molecule type" value="Genomic_DNA"/>
</dbReference>
<organism evidence="1 2">
    <name type="scientific">Dermacentor silvarum</name>
    <name type="common">Tick</name>
    <dbReference type="NCBI Taxonomy" id="543639"/>
    <lineage>
        <taxon>Eukaryota</taxon>
        <taxon>Metazoa</taxon>
        <taxon>Ecdysozoa</taxon>
        <taxon>Arthropoda</taxon>
        <taxon>Chelicerata</taxon>
        <taxon>Arachnida</taxon>
        <taxon>Acari</taxon>
        <taxon>Parasitiformes</taxon>
        <taxon>Ixodida</taxon>
        <taxon>Ixodoidea</taxon>
        <taxon>Ixodidae</taxon>
        <taxon>Rhipicephalinae</taxon>
        <taxon>Dermacentor</taxon>
    </lineage>
</organism>
<keyword evidence="2" id="KW-1185">Reference proteome</keyword>
<gene>
    <name evidence="1" type="ORF">HPB49_024703</name>
</gene>
<name>A0ACB8DRF2_DERSI</name>
<proteinExistence type="predicted"/>
<protein>
    <submittedName>
        <fullName evidence="1">Uncharacterized protein</fullName>
    </submittedName>
</protein>